<protein>
    <recommendedName>
        <fullName evidence="5">4Fe-4S domain-containing protein</fullName>
    </recommendedName>
</protein>
<dbReference type="PANTHER" id="PTHR36214">
    <property type="match status" value="1"/>
</dbReference>
<keyword evidence="7" id="KW-1185">Reference proteome</keyword>
<dbReference type="Gene3D" id="1.10.15.40">
    <property type="entry name" value="Electron transport complex subunit B, putative Fe-S cluster"/>
    <property type="match status" value="1"/>
</dbReference>
<dbReference type="RefSeq" id="WP_107820897.1">
    <property type="nucleotide sequence ID" value="NZ_OY782574.1"/>
</dbReference>
<name>A0A2T5C5C0_9BACT</name>
<proteinExistence type="predicted"/>
<dbReference type="Pfam" id="PF04060">
    <property type="entry name" value="FeS"/>
    <property type="match status" value="1"/>
</dbReference>
<accession>A0A2T5C5C0</accession>
<keyword evidence="1" id="KW-0004">4Fe-4S</keyword>
<reference evidence="6 7" key="1">
    <citation type="submission" date="2018-04" db="EMBL/GenBank/DDBJ databases">
        <title>Genomic Encyclopedia of Archaeal and Bacterial Type Strains, Phase II (KMG-II): from individual species to whole genera.</title>
        <authorList>
            <person name="Goeker M."/>
        </authorList>
    </citation>
    <scope>NUCLEOTIDE SEQUENCE [LARGE SCALE GENOMIC DNA]</scope>
    <source>
        <strain evidence="6 7">DSM 28823</strain>
    </source>
</reference>
<evidence type="ECO:0000256" key="1">
    <source>
        <dbReference type="ARBA" id="ARBA00022485"/>
    </source>
</evidence>
<keyword evidence="2" id="KW-0479">Metal-binding</keyword>
<gene>
    <name evidence="6" type="ORF">C8N47_10292</name>
</gene>
<evidence type="ECO:0000259" key="5">
    <source>
        <dbReference type="PROSITE" id="PS51656"/>
    </source>
</evidence>
<evidence type="ECO:0000256" key="2">
    <source>
        <dbReference type="ARBA" id="ARBA00022723"/>
    </source>
</evidence>
<dbReference type="InterPro" id="IPR007202">
    <property type="entry name" value="4Fe-4S_dom"/>
</dbReference>
<keyword evidence="4" id="KW-0411">Iron-sulfur</keyword>
<dbReference type="AlphaFoldDB" id="A0A2T5C5C0"/>
<keyword evidence="3" id="KW-0408">Iron</keyword>
<dbReference type="InterPro" id="IPR051069">
    <property type="entry name" value="ACDS_complex_subunit"/>
</dbReference>
<sequence>MEKTKNILELLPGFNCGACGARNCSEFAQQLQAGISSLAACPILKQDRFRENKSILTSILNDFSCKKHQKPQGLIDGVTADFRLHPLPGESSCRETLACFSSTKLEEGQIIRYRPLGCPIIHFGRIISTNHGLLDVWVIGPCKLLGCDENFIDVGICMVLSFQGTIEGECPRVGQTVKFLPAHCMMGKVHAGIIVQLEDNCTRIDCIDLKVWEHCREF</sequence>
<dbReference type="GO" id="GO:0046872">
    <property type="term" value="F:metal ion binding"/>
    <property type="evidence" value="ECO:0007669"/>
    <property type="project" value="UniProtKB-KW"/>
</dbReference>
<evidence type="ECO:0000256" key="3">
    <source>
        <dbReference type="ARBA" id="ARBA00023004"/>
    </source>
</evidence>
<organism evidence="6 7">
    <name type="scientific">Mangrovibacterium marinum</name>
    <dbReference type="NCBI Taxonomy" id="1639118"/>
    <lineage>
        <taxon>Bacteria</taxon>
        <taxon>Pseudomonadati</taxon>
        <taxon>Bacteroidota</taxon>
        <taxon>Bacteroidia</taxon>
        <taxon>Marinilabiliales</taxon>
        <taxon>Prolixibacteraceae</taxon>
        <taxon>Mangrovibacterium</taxon>
    </lineage>
</organism>
<dbReference type="PANTHER" id="PTHR36214:SF3">
    <property type="entry name" value="ACETYL-COA DECARBONYLASE_SYNTHASE COMPLEX SUBUNIT GAMMA"/>
    <property type="match status" value="1"/>
</dbReference>
<dbReference type="EMBL" id="QAAD01000002">
    <property type="protein sequence ID" value="PTN10107.1"/>
    <property type="molecule type" value="Genomic_DNA"/>
</dbReference>
<evidence type="ECO:0000313" key="7">
    <source>
        <dbReference type="Proteomes" id="UP000243525"/>
    </source>
</evidence>
<evidence type="ECO:0000256" key="4">
    <source>
        <dbReference type="ARBA" id="ARBA00023014"/>
    </source>
</evidence>
<evidence type="ECO:0000313" key="6">
    <source>
        <dbReference type="EMBL" id="PTN10107.1"/>
    </source>
</evidence>
<dbReference type="OrthoDB" id="9793312at2"/>
<dbReference type="PROSITE" id="PS51656">
    <property type="entry name" value="4FE4S"/>
    <property type="match status" value="1"/>
</dbReference>
<feature type="domain" description="4Fe-4S" evidence="5">
    <location>
        <begin position="1"/>
        <end position="58"/>
    </location>
</feature>
<comment type="caution">
    <text evidence="6">The sequence shown here is derived from an EMBL/GenBank/DDBJ whole genome shotgun (WGS) entry which is preliminary data.</text>
</comment>
<dbReference type="GO" id="GO:0051539">
    <property type="term" value="F:4 iron, 4 sulfur cluster binding"/>
    <property type="evidence" value="ECO:0007669"/>
    <property type="project" value="UniProtKB-KW"/>
</dbReference>
<dbReference type="Proteomes" id="UP000243525">
    <property type="component" value="Unassembled WGS sequence"/>
</dbReference>